<dbReference type="Pfam" id="PF07804">
    <property type="entry name" value="HipA_C"/>
    <property type="match status" value="1"/>
</dbReference>
<dbReference type="GO" id="GO:0004674">
    <property type="term" value="F:protein serine/threonine kinase activity"/>
    <property type="evidence" value="ECO:0007669"/>
    <property type="project" value="TreeGrafter"/>
</dbReference>
<sequence length="406" mass="45702">MTHLYVWLRHPDGEISLAGELRVADPDARRGGRLRGEFRYTEAYLGDPRAIALDPVHLPLSARIFEAQRPHAGIHGIFEDSLPDDWGRGVLVRRFGLSRQQHTPPHLLRVLGTECLGALAYTTTPRWPQDRDSADSFDLESLINAAERYDLNPEMLSEHELNHLFQAASSPGGARPKVVVRYQRESWIAKLRSSRDSVDMVRIEAASLALARRASLKVPDFKLQIMGTHAALLLKRFDLSPQQGHYHIASLQTLMGEDGYYFTGYPELADTVRQVSSAPEQDLPDLYRQAVFNAALGNTDDHLKNFSMRNDGGGWRLTPAYDLIPDIPRRGEHVLHFGSSGNRPTAASLLALAKAFGLSPQKTQSVLREVATAFNHWTAVFRSYQIEENDMQRIMPDIEQRQRLLA</sequence>
<evidence type="ECO:0000259" key="3">
    <source>
        <dbReference type="Pfam" id="PF07804"/>
    </source>
</evidence>
<dbReference type="InterPro" id="IPR012893">
    <property type="entry name" value="HipA-like_C"/>
</dbReference>
<evidence type="ECO:0000256" key="1">
    <source>
        <dbReference type="ARBA" id="ARBA00022679"/>
    </source>
</evidence>
<dbReference type="Pfam" id="PF13657">
    <property type="entry name" value="Couple_hipA"/>
    <property type="match status" value="1"/>
</dbReference>
<evidence type="ECO:0000256" key="2">
    <source>
        <dbReference type="ARBA" id="ARBA00022777"/>
    </source>
</evidence>
<keyword evidence="1" id="KW-0808">Transferase</keyword>
<evidence type="ECO:0000313" key="5">
    <source>
        <dbReference type="EMBL" id="VAW77850.1"/>
    </source>
</evidence>
<gene>
    <name evidence="5" type="ORF">MNBD_GAMMA13-897</name>
</gene>
<protein>
    <submittedName>
        <fullName evidence="5">HIPA PROTEIN</fullName>
    </submittedName>
</protein>
<dbReference type="PANTHER" id="PTHR37419">
    <property type="entry name" value="SERINE/THREONINE-PROTEIN KINASE TOXIN HIPA"/>
    <property type="match status" value="1"/>
</dbReference>
<dbReference type="GO" id="GO:0005829">
    <property type="term" value="C:cytosol"/>
    <property type="evidence" value="ECO:0007669"/>
    <property type="project" value="TreeGrafter"/>
</dbReference>
<proteinExistence type="predicted"/>
<dbReference type="NCBIfam" id="TIGR03071">
    <property type="entry name" value="couple_hipA"/>
    <property type="match status" value="1"/>
</dbReference>
<organism evidence="5">
    <name type="scientific">hydrothermal vent metagenome</name>
    <dbReference type="NCBI Taxonomy" id="652676"/>
    <lineage>
        <taxon>unclassified sequences</taxon>
        <taxon>metagenomes</taxon>
        <taxon>ecological metagenomes</taxon>
    </lineage>
</organism>
<name>A0A3B0YMG5_9ZZZZ</name>
<evidence type="ECO:0000259" key="4">
    <source>
        <dbReference type="Pfam" id="PF13657"/>
    </source>
</evidence>
<dbReference type="InterPro" id="IPR052028">
    <property type="entry name" value="HipA_Ser/Thr_kinase"/>
</dbReference>
<dbReference type="EMBL" id="UOFK01000131">
    <property type="protein sequence ID" value="VAW77850.1"/>
    <property type="molecule type" value="Genomic_DNA"/>
</dbReference>
<dbReference type="InterPro" id="IPR017508">
    <property type="entry name" value="HipA_N1"/>
</dbReference>
<keyword evidence="2" id="KW-0418">Kinase</keyword>
<reference evidence="5" key="1">
    <citation type="submission" date="2018-06" db="EMBL/GenBank/DDBJ databases">
        <authorList>
            <person name="Zhirakovskaya E."/>
        </authorList>
    </citation>
    <scope>NUCLEOTIDE SEQUENCE</scope>
</reference>
<dbReference type="AlphaFoldDB" id="A0A3B0YMG5"/>
<feature type="domain" description="HipA N-terminal subdomain 1" evidence="4">
    <location>
        <begin position="35"/>
        <end position="121"/>
    </location>
</feature>
<accession>A0A3B0YMG5</accession>
<feature type="domain" description="HipA-like C-terminal" evidence="3">
    <location>
        <begin position="169"/>
        <end position="375"/>
    </location>
</feature>